<dbReference type="KEGG" id="ani:ANIA_11602"/>
<reference evidence="2" key="1">
    <citation type="journal article" date="2005" name="Nature">
        <title>Sequencing of Aspergillus nidulans and comparative analysis with A. fumigatus and A. oryzae.</title>
        <authorList>
            <person name="Galagan J.E."/>
            <person name="Calvo S.E."/>
            <person name="Cuomo C."/>
            <person name="Ma L.J."/>
            <person name="Wortman J.R."/>
            <person name="Batzoglou S."/>
            <person name="Lee S.I."/>
            <person name="Basturkmen M."/>
            <person name="Spevak C.C."/>
            <person name="Clutterbuck J."/>
            <person name="Kapitonov V."/>
            <person name="Jurka J."/>
            <person name="Scazzocchio C."/>
            <person name="Farman M."/>
            <person name="Butler J."/>
            <person name="Purcell S."/>
            <person name="Harris S."/>
            <person name="Braus G.H."/>
            <person name="Draht O."/>
            <person name="Busch S."/>
            <person name="D'Enfert C."/>
            <person name="Bouchier C."/>
            <person name="Goldman G.H."/>
            <person name="Bell-Pedersen D."/>
            <person name="Griffiths-Jones S."/>
            <person name="Doonan J.H."/>
            <person name="Yu J."/>
            <person name="Vienken K."/>
            <person name="Pain A."/>
            <person name="Freitag M."/>
            <person name="Selker E.U."/>
            <person name="Archer D.B."/>
            <person name="Penalva M.A."/>
            <person name="Oakley B.R."/>
            <person name="Momany M."/>
            <person name="Tanaka T."/>
            <person name="Kumagai T."/>
            <person name="Asai K."/>
            <person name="Machida M."/>
            <person name="Nierman W.C."/>
            <person name="Denning D.W."/>
            <person name="Caddick M."/>
            <person name="Hynes M."/>
            <person name="Paoletti M."/>
            <person name="Fischer R."/>
            <person name="Miller B."/>
            <person name="Dyer P."/>
            <person name="Sachs M.S."/>
            <person name="Osmani S.A."/>
            <person name="Birren B.W."/>
        </authorList>
    </citation>
    <scope>NUCLEOTIDE SEQUENCE [LARGE SCALE GENOMIC DNA]</scope>
    <source>
        <strain evidence="2">FGSC A4 / ATCC 38163 / CBS 112.46 / NRRL 194 / M139</strain>
    </source>
</reference>
<proteinExistence type="predicted"/>
<name>C8VE53_EMENI</name>
<dbReference type="RefSeq" id="XP_050468074.1">
    <property type="nucleotide sequence ID" value="XM_050612120.1"/>
</dbReference>
<protein>
    <submittedName>
        <fullName evidence="1">Uncharacterized protein</fullName>
    </submittedName>
</protein>
<dbReference type="EMBL" id="BN001305">
    <property type="protein sequence ID" value="CBF80380.1"/>
    <property type="molecule type" value="Genomic_DNA"/>
</dbReference>
<gene>
    <name evidence="1" type="ORF">ANIA_11602</name>
</gene>
<evidence type="ECO:0000313" key="2">
    <source>
        <dbReference type="Proteomes" id="UP000000560"/>
    </source>
</evidence>
<organism evidence="1 2">
    <name type="scientific">Emericella nidulans (strain FGSC A4 / ATCC 38163 / CBS 112.46 / NRRL 194 / M139)</name>
    <name type="common">Aspergillus nidulans</name>
    <dbReference type="NCBI Taxonomy" id="227321"/>
    <lineage>
        <taxon>Eukaryota</taxon>
        <taxon>Fungi</taxon>
        <taxon>Dikarya</taxon>
        <taxon>Ascomycota</taxon>
        <taxon>Pezizomycotina</taxon>
        <taxon>Eurotiomycetes</taxon>
        <taxon>Eurotiomycetidae</taxon>
        <taxon>Eurotiales</taxon>
        <taxon>Aspergillaceae</taxon>
        <taxon>Aspergillus</taxon>
        <taxon>Aspergillus subgen. Nidulantes</taxon>
    </lineage>
</organism>
<reference evidence="2" key="2">
    <citation type="journal article" date="2009" name="Fungal Genet. Biol.">
        <title>The 2008 update of the Aspergillus nidulans genome annotation: a community effort.</title>
        <authorList>
            <person name="Wortman J.R."/>
            <person name="Gilsenan J.M."/>
            <person name="Joardar V."/>
            <person name="Deegan J."/>
            <person name="Clutterbuck J."/>
            <person name="Andersen M.R."/>
            <person name="Archer D."/>
            <person name="Bencina M."/>
            <person name="Braus G."/>
            <person name="Coutinho P."/>
            <person name="von Dohren H."/>
            <person name="Doonan J."/>
            <person name="Driessen A.J."/>
            <person name="Durek P."/>
            <person name="Espeso E."/>
            <person name="Fekete E."/>
            <person name="Flipphi M."/>
            <person name="Estrada C.G."/>
            <person name="Geysens S."/>
            <person name="Goldman G."/>
            <person name="de Groot P.W."/>
            <person name="Hansen K."/>
            <person name="Harris S.D."/>
            <person name="Heinekamp T."/>
            <person name="Helmstaedt K."/>
            <person name="Henrissat B."/>
            <person name="Hofmann G."/>
            <person name="Homan T."/>
            <person name="Horio T."/>
            <person name="Horiuchi H."/>
            <person name="James S."/>
            <person name="Jones M."/>
            <person name="Karaffa L."/>
            <person name="Karanyi Z."/>
            <person name="Kato M."/>
            <person name="Keller N."/>
            <person name="Kelly D.E."/>
            <person name="Kiel J.A."/>
            <person name="Kim J.M."/>
            <person name="van der Klei I.J."/>
            <person name="Klis F.M."/>
            <person name="Kovalchuk A."/>
            <person name="Krasevec N."/>
            <person name="Kubicek C.P."/>
            <person name="Liu B."/>
            <person name="Maccabe A."/>
            <person name="Meyer V."/>
            <person name="Mirabito P."/>
            <person name="Miskei M."/>
            <person name="Mos M."/>
            <person name="Mullins J."/>
            <person name="Nelson D.R."/>
            <person name="Nielsen J."/>
            <person name="Oakley B.R."/>
            <person name="Osmani S.A."/>
            <person name="Pakula T."/>
            <person name="Paszewski A."/>
            <person name="Paulsen I."/>
            <person name="Pilsyk S."/>
            <person name="Pocsi I."/>
            <person name="Punt P.J."/>
            <person name="Ram A.F."/>
            <person name="Ren Q."/>
            <person name="Robellet X."/>
            <person name="Robson G."/>
            <person name="Seiboth B."/>
            <person name="van Solingen P."/>
            <person name="Specht T."/>
            <person name="Sun J."/>
            <person name="Taheri-Talesh N."/>
            <person name="Takeshita N."/>
            <person name="Ussery D."/>
            <person name="vanKuyk P.A."/>
            <person name="Visser H."/>
            <person name="van de Vondervoort P.J."/>
            <person name="de Vries R.P."/>
            <person name="Walton J."/>
            <person name="Xiang X."/>
            <person name="Xiong Y."/>
            <person name="Zeng A.P."/>
            <person name="Brandt B.W."/>
            <person name="Cornell M.J."/>
            <person name="van den Hondel C.A."/>
            <person name="Visser J."/>
            <person name="Oliver S.G."/>
            <person name="Turner G."/>
        </authorList>
    </citation>
    <scope>GENOME REANNOTATION</scope>
    <source>
        <strain evidence="2">FGSC A4 / ATCC 38163 / CBS 112.46 / NRRL 194 / M139</strain>
    </source>
</reference>
<dbReference type="HOGENOM" id="CLU_2606010_0_0_1"/>
<accession>C8VE53</accession>
<dbReference type="InParanoid" id="C8VE53"/>
<dbReference type="GeneID" id="74897163"/>
<sequence>MKANPMTPFSKTEPSMQNGTSIAGYVISSPQLESIPIDHAIPSLDQPELFRNVVKKNSAECLSGEQTHRTVKIAIKAQT</sequence>
<keyword evidence="2" id="KW-1185">Reference proteome</keyword>
<dbReference type="AlphaFoldDB" id="C8VE53"/>
<evidence type="ECO:0000313" key="1">
    <source>
        <dbReference type="EMBL" id="CBF80380.1"/>
    </source>
</evidence>
<dbReference type="Proteomes" id="UP000000560">
    <property type="component" value="Chromosome V"/>
</dbReference>